<dbReference type="Gene3D" id="1.20.120.450">
    <property type="entry name" value="dinb family like domain"/>
    <property type="match status" value="1"/>
</dbReference>
<dbReference type="InterPro" id="IPR034660">
    <property type="entry name" value="DinB/YfiT-like"/>
</dbReference>
<keyword evidence="2" id="KW-1185">Reference proteome</keyword>
<dbReference type="InterPro" id="IPR007061">
    <property type="entry name" value="MST-like"/>
</dbReference>
<dbReference type="Proteomes" id="UP001180737">
    <property type="component" value="Unassembled WGS sequence"/>
</dbReference>
<proteinExistence type="predicted"/>
<reference evidence="1" key="1">
    <citation type="submission" date="2024-05" db="EMBL/GenBank/DDBJ databases">
        <title>30 novel species of actinomycetes from the DSMZ collection.</title>
        <authorList>
            <person name="Nouioui I."/>
        </authorList>
    </citation>
    <scope>NUCLEOTIDE SEQUENCE</scope>
    <source>
        <strain evidence="1">DSM 3412</strain>
    </source>
</reference>
<sequence>MQTTPDGRPIPPAHADERAMLEAWLDFHRATLALKCSGLKDDQLRLAAASPSPMTLLGLVQHMAEVERNWFQRVFAGLTVSPVFGEGNLDGFALEPERGLDEATAAWQAETALGRELIADASLDDSGRLSEREVSHVGDQGISLRWIMVHMIEEYARHNGHAAPAVAAGHVRRVPPHARARRLPALGGLRRR</sequence>
<dbReference type="SUPFAM" id="SSF109854">
    <property type="entry name" value="DinB/YfiT-like putative metalloenzymes"/>
    <property type="match status" value="1"/>
</dbReference>
<accession>A0ABU2Z7Z6</accession>
<dbReference type="RefSeq" id="WP_107072310.1">
    <property type="nucleotide sequence ID" value="NZ_JAVRFJ010000041.1"/>
</dbReference>
<comment type="caution">
    <text evidence="1">The sequence shown here is derived from an EMBL/GenBank/DDBJ whole genome shotgun (WGS) entry which is preliminary data.</text>
</comment>
<evidence type="ECO:0000313" key="1">
    <source>
        <dbReference type="EMBL" id="MDT0572708.1"/>
    </source>
</evidence>
<protein>
    <submittedName>
        <fullName evidence="1">DinB family protein</fullName>
    </submittedName>
</protein>
<evidence type="ECO:0000313" key="2">
    <source>
        <dbReference type="Proteomes" id="UP001180737"/>
    </source>
</evidence>
<name>A0ABU2Z7Z6_9ACTN</name>
<gene>
    <name evidence="1" type="ORF">RM704_35485</name>
</gene>
<organism evidence="1 2">
    <name type="scientific">Streptomyces gottesmaniae</name>
    <dbReference type="NCBI Taxonomy" id="3075518"/>
    <lineage>
        <taxon>Bacteria</taxon>
        <taxon>Bacillati</taxon>
        <taxon>Actinomycetota</taxon>
        <taxon>Actinomycetes</taxon>
        <taxon>Kitasatosporales</taxon>
        <taxon>Streptomycetaceae</taxon>
        <taxon>Streptomyces</taxon>
    </lineage>
</organism>
<dbReference type="Pfam" id="PF04978">
    <property type="entry name" value="MST"/>
    <property type="match status" value="1"/>
</dbReference>
<dbReference type="EMBL" id="JAVRFJ010000041">
    <property type="protein sequence ID" value="MDT0572708.1"/>
    <property type="molecule type" value="Genomic_DNA"/>
</dbReference>